<comment type="caution">
    <text evidence="12">The sequence shown here is derived from an EMBL/GenBank/DDBJ whole genome shotgun (WGS) entry which is preliminary data.</text>
</comment>
<dbReference type="PANTHER" id="PTHR41523">
    <property type="entry name" value="TWO-COMPONENT SYSTEM SENSOR PROTEIN"/>
    <property type="match status" value="1"/>
</dbReference>
<feature type="domain" description="Response regulatory" evidence="11">
    <location>
        <begin position="11"/>
        <end position="125"/>
    </location>
</feature>
<evidence type="ECO:0000256" key="5">
    <source>
        <dbReference type="ARBA" id="ARBA00022741"/>
    </source>
</evidence>
<dbReference type="InterPro" id="IPR036890">
    <property type="entry name" value="HATPase_C_sf"/>
</dbReference>
<dbReference type="OrthoDB" id="489241at2"/>
<dbReference type="SUPFAM" id="SSF52172">
    <property type="entry name" value="CheY-like"/>
    <property type="match status" value="1"/>
</dbReference>
<keyword evidence="5" id="KW-0547">Nucleotide-binding</keyword>
<dbReference type="PANTHER" id="PTHR41523:SF8">
    <property type="entry name" value="ETHYLENE RESPONSE SENSOR PROTEIN"/>
    <property type="match status" value="1"/>
</dbReference>
<dbReference type="InterPro" id="IPR011495">
    <property type="entry name" value="Sig_transdc_His_kin_sub2_dim/P"/>
</dbReference>
<dbReference type="InterPro" id="IPR011006">
    <property type="entry name" value="CheY-like_superfamily"/>
</dbReference>
<evidence type="ECO:0000256" key="2">
    <source>
        <dbReference type="ARBA" id="ARBA00012438"/>
    </source>
</evidence>
<keyword evidence="3 8" id="KW-0597">Phosphoprotein</keyword>
<feature type="domain" description="Histidine kinase" evidence="10">
    <location>
        <begin position="157"/>
        <end position="349"/>
    </location>
</feature>
<dbReference type="Proteomes" id="UP000254925">
    <property type="component" value="Unassembled WGS sequence"/>
</dbReference>
<dbReference type="Gene3D" id="3.30.565.10">
    <property type="entry name" value="Histidine kinase-like ATPase, C-terminal domain"/>
    <property type="match status" value="1"/>
</dbReference>
<feature type="modified residue" description="4-aspartylphosphate" evidence="8">
    <location>
        <position position="60"/>
    </location>
</feature>
<reference evidence="12 13" key="1">
    <citation type="submission" date="2018-07" db="EMBL/GenBank/DDBJ databases">
        <title>Genomic Encyclopedia of Type Strains, Phase IV (KMG-IV): sequencing the most valuable type-strain genomes for metagenomic binning, comparative biology and taxonomic classification.</title>
        <authorList>
            <person name="Goeker M."/>
        </authorList>
    </citation>
    <scope>NUCLEOTIDE SEQUENCE [LARGE SCALE GENOMIC DNA]</scope>
    <source>
        <strain evidence="12 13">DSM 14364</strain>
    </source>
</reference>
<dbReference type="SUPFAM" id="SSF55874">
    <property type="entry name" value="ATPase domain of HSP90 chaperone/DNA topoisomerase II/histidine kinase"/>
    <property type="match status" value="1"/>
</dbReference>
<dbReference type="InterPro" id="IPR005467">
    <property type="entry name" value="His_kinase_dom"/>
</dbReference>
<dbReference type="Gene3D" id="3.30.450.20">
    <property type="entry name" value="PAS domain"/>
    <property type="match status" value="1"/>
</dbReference>
<comment type="catalytic activity">
    <reaction evidence="1">
        <text>ATP + protein L-histidine = ADP + protein N-phospho-L-histidine.</text>
        <dbReference type="EC" id="2.7.13.3"/>
    </reaction>
</comment>
<evidence type="ECO:0000256" key="6">
    <source>
        <dbReference type="ARBA" id="ARBA00022777"/>
    </source>
</evidence>
<keyword evidence="6 12" id="KW-0418">Kinase</keyword>
<dbReference type="Pfam" id="PF07568">
    <property type="entry name" value="HisKA_2"/>
    <property type="match status" value="1"/>
</dbReference>
<evidence type="ECO:0000256" key="4">
    <source>
        <dbReference type="ARBA" id="ARBA00022679"/>
    </source>
</evidence>
<dbReference type="EC" id="2.7.13.3" evidence="2"/>
<dbReference type="RefSeq" id="WP_114770603.1">
    <property type="nucleotide sequence ID" value="NZ_QQBB01000005.1"/>
</dbReference>
<dbReference type="GO" id="GO:0004673">
    <property type="term" value="F:protein histidine kinase activity"/>
    <property type="evidence" value="ECO:0007669"/>
    <property type="project" value="UniProtKB-EC"/>
</dbReference>
<evidence type="ECO:0000256" key="1">
    <source>
        <dbReference type="ARBA" id="ARBA00000085"/>
    </source>
</evidence>
<dbReference type="InterPro" id="IPR003594">
    <property type="entry name" value="HATPase_dom"/>
</dbReference>
<name>A0A370HJ60_9HYPH</name>
<feature type="coiled-coil region" evidence="9">
    <location>
        <begin position="123"/>
        <end position="157"/>
    </location>
</feature>
<sequence length="349" mass="38190">MSGSEQAGARRILYIDDDAGLGRLVERTLSRHGFEVSHAPDGEEGLRRLGSLSFDVVALDHFMPGKEGLEVLAEIQELPDPPPVIYVTGADEGRIAVAALKAGAADYVIKDVSGAFMDLLRTSAEQAIEAKRLRREKEDAERRMKEARERAEMLLREVNHRVANSLQLVASFVAMQQRAIRSDRAAWDALTETQGRITAIAQIHRRLYTSADVRFVEMDTYLKGLVEELEEVMRAAGREHAIDLAAEPIRVPTDKAVSVGVIVTELVTNAFKYAYPEGSTGEIRIRLDEQGGWASLVVEDNGVGWKGTGTVQGTGLGSKIIQAMASNLQSSVAFDPQHKGTRASILFPI</sequence>
<evidence type="ECO:0000313" key="13">
    <source>
        <dbReference type="Proteomes" id="UP000254925"/>
    </source>
</evidence>
<dbReference type="Pfam" id="PF00072">
    <property type="entry name" value="Response_reg"/>
    <property type="match status" value="1"/>
</dbReference>
<evidence type="ECO:0000256" key="9">
    <source>
        <dbReference type="SAM" id="Coils"/>
    </source>
</evidence>
<dbReference type="EMBL" id="QQBB01000005">
    <property type="protein sequence ID" value="RDI58578.1"/>
    <property type="molecule type" value="Genomic_DNA"/>
</dbReference>
<dbReference type="SMART" id="SM00448">
    <property type="entry name" value="REC"/>
    <property type="match status" value="1"/>
</dbReference>
<proteinExistence type="predicted"/>
<keyword evidence="9" id="KW-0175">Coiled coil</keyword>
<dbReference type="GO" id="GO:0000160">
    <property type="term" value="P:phosphorelay signal transduction system"/>
    <property type="evidence" value="ECO:0007669"/>
    <property type="project" value="InterPro"/>
</dbReference>
<evidence type="ECO:0000256" key="7">
    <source>
        <dbReference type="ARBA" id="ARBA00022840"/>
    </source>
</evidence>
<gene>
    <name evidence="12" type="ORF">DES45_105101</name>
</gene>
<evidence type="ECO:0000259" key="11">
    <source>
        <dbReference type="PROSITE" id="PS50110"/>
    </source>
</evidence>
<protein>
    <recommendedName>
        <fullName evidence="2">histidine kinase</fullName>
        <ecNumber evidence="2">2.7.13.3</ecNumber>
    </recommendedName>
</protein>
<dbReference type="PROSITE" id="PS50109">
    <property type="entry name" value="HIS_KIN"/>
    <property type="match status" value="1"/>
</dbReference>
<organism evidence="12 13">
    <name type="scientific">Microvirga subterranea</name>
    <dbReference type="NCBI Taxonomy" id="186651"/>
    <lineage>
        <taxon>Bacteria</taxon>
        <taxon>Pseudomonadati</taxon>
        <taxon>Pseudomonadota</taxon>
        <taxon>Alphaproteobacteria</taxon>
        <taxon>Hyphomicrobiales</taxon>
        <taxon>Methylobacteriaceae</taxon>
        <taxon>Microvirga</taxon>
    </lineage>
</organism>
<dbReference type="Gene3D" id="3.40.50.2300">
    <property type="match status" value="1"/>
</dbReference>
<accession>A0A370HJ60</accession>
<dbReference type="PROSITE" id="PS50110">
    <property type="entry name" value="RESPONSE_REGULATORY"/>
    <property type="match status" value="1"/>
</dbReference>
<keyword evidence="13" id="KW-1185">Reference proteome</keyword>
<evidence type="ECO:0000256" key="3">
    <source>
        <dbReference type="ARBA" id="ARBA00022553"/>
    </source>
</evidence>
<keyword evidence="4" id="KW-0808">Transferase</keyword>
<dbReference type="GO" id="GO:0005524">
    <property type="term" value="F:ATP binding"/>
    <property type="evidence" value="ECO:0007669"/>
    <property type="project" value="UniProtKB-KW"/>
</dbReference>
<evidence type="ECO:0000259" key="10">
    <source>
        <dbReference type="PROSITE" id="PS50109"/>
    </source>
</evidence>
<dbReference type="SMART" id="SM00387">
    <property type="entry name" value="HATPase_c"/>
    <property type="match status" value="1"/>
</dbReference>
<dbReference type="CDD" id="cd00156">
    <property type="entry name" value="REC"/>
    <property type="match status" value="1"/>
</dbReference>
<evidence type="ECO:0000313" key="12">
    <source>
        <dbReference type="EMBL" id="RDI58578.1"/>
    </source>
</evidence>
<keyword evidence="7" id="KW-0067">ATP-binding</keyword>
<dbReference type="InterPro" id="IPR001789">
    <property type="entry name" value="Sig_transdc_resp-reg_receiver"/>
</dbReference>
<dbReference type="Pfam" id="PF13581">
    <property type="entry name" value="HATPase_c_2"/>
    <property type="match status" value="1"/>
</dbReference>
<dbReference type="AlphaFoldDB" id="A0A370HJ60"/>
<evidence type="ECO:0000256" key="8">
    <source>
        <dbReference type="PROSITE-ProRule" id="PRU00169"/>
    </source>
</evidence>